<evidence type="ECO:0000256" key="1">
    <source>
        <dbReference type="SAM" id="MobiDB-lite"/>
    </source>
</evidence>
<dbReference type="Proteomes" id="UP000183585">
    <property type="component" value="Unassembled WGS sequence"/>
</dbReference>
<evidence type="ECO:0000313" key="3">
    <source>
        <dbReference type="Proteomes" id="UP000183585"/>
    </source>
</evidence>
<protein>
    <submittedName>
        <fullName evidence="2">Uncharacterized protein</fullName>
    </submittedName>
</protein>
<feature type="compositionally biased region" description="Polar residues" evidence="1">
    <location>
        <begin position="1"/>
        <end position="11"/>
    </location>
</feature>
<feature type="region of interest" description="Disordered" evidence="1">
    <location>
        <begin position="1"/>
        <end position="44"/>
    </location>
</feature>
<sequence>MAKNSSDSSRAAQVGQVIRATGDLSPSKRTVAVDQALNGNTRSK</sequence>
<proteinExistence type="predicted"/>
<accession>A0A1C5AAE5</accession>
<reference evidence="3" key="1">
    <citation type="submission" date="2016-06" db="EMBL/GenBank/DDBJ databases">
        <authorList>
            <person name="Varghese N."/>
            <person name="Submissions Spin"/>
        </authorList>
    </citation>
    <scope>NUCLEOTIDE SEQUENCE [LARGE SCALE GENOMIC DNA]</scope>
    <source>
        <strain evidence="3">DSM 43168</strain>
    </source>
</reference>
<name>A0A1C5AAE5_9ACTN</name>
<dbReference type="AlphaFoldDB" id="A0A1C5AAE5"/>
<gene>
    <name evidence="2" type="ORF">GA0070563_11251</name>
</gene>
<dbReference type="RefSeq" id="WP_256095779.1">
    <property type="nucleotide sequence ID" value="NZ_FMCT01000012.1"/>
</dbReference>
<evidence type="ECO:0000313" key="2">
    <source>
        <dbReference type="EMBL" id="SCF42208.1"/>
    </source>
</evidence>
<organism evidence="2 3">
    <name type="scientific">Micromonospora carbonacea</name>
    <dbReference type="NCBI Taxonomy" id="47853"/>
    <lineage>
        <taxon>Bacteria</taxon>
        <taxon>Bacillati</taxon>
        <taxon>Actinomycetota</taxon>
        <taxon>Actinomycetes</taxon>
        <taxon>Micromonosporales</taxon>
        <taxon>Micromonosporaceae</taxon>
        <taxon>Micromonospora</taxon>
    </lineage>
</organism>
<dbReference type="EMBL" id="FMCT01000012">
    <property type="protein sequence ID" value="SCF42208.1"/>
    <property type="molecule type" value="Genomic_DNA"/>
</dbReference>
<keyword evidence="3" id="KW-1185">Reference proteome</keyword>